<dbReference type="EMBL" id="AJWJ01000385">
    <property type="protein sequence ID" value="KAF2071343.1"/>
    <property type="molecule type" value="Genomic_DNA"/>
</dbReference>
<feature type="region of interest" description="Disordered" evidence="7">
    <location>
        <begin position="79"/>
        <end position="138"/>
    </location>
</feature>
<feature type="compositionally biased region" description="Basic and acidic residues" evidence="7">
    <location>
        <begin position="115"/>
        <end position="132"/>
    </location>
</feature>
<keyword evidence="4 6" id="KW-0698">rRNA processing</keyword>
<keyword evidence="5 6" id="KW-0539">Nucleus</keyword>
<dbReference type="Proteomes" id="UP000695562">
    <property type="component" value="Unassembled WGS sequence"/>
</dbReference>
<dbReference type="GO" id="GO:0005730">
    <property type="term" value="C:nucleolus"/>
    <property type="evidence" value="ECO:0007669"/>
    <property type="project" value="UniProtKB-SubCell"/>
</dbReference>
<evidence type="ECO:0000256" key="6">
    <source>
        <dbReference type="RuleBase" id="RU368027"/>
    </source>
</evidence>
<proteinExistence type="inferred from homology"/>
<dbReference type="GO" id="GO:0030686">
    <property type="term" value="C:90S preribosome"/>
    <property type="evidence" value="ECO:0007669"/>
    <property type="project" value="TreeGrafter"/>
</dbReference>
<keyword evidence="6" id="KW-0687">Ribonucleoprotein</keyword>
<dbReference type="OrthoDB" id="448446at2759"/>
<evidence type="ECO:0000256" key="4">
    <source>
        <dbReference type="ARBA" id="ARBA00022552"/>
    </source>
</evidence>
<evidence type="ECO:0000313" key="9">
    <source>
        <dbReference type="Proteomes" id="UP000695562"/>
    </source>
</evidence>
<comment type="caution">
    <text evidence="8">The sequence shown here is derived from an EMBL/GenBank/DDBJ whole genome shotgun (WGS) entry which is preliminary data.</text>
</comment>
<reference evidence="8" key="1">
    <citation type="submission" date="2020-01" db="EMBL/GenBank/DDBJ databases">
        <title>Development of genomics and gene disruption for Polysphondylium violaceum indicates a role for the polyketide synthase stlB in stalk morphogenesis.</title>
        <authorList>
            <person name="Narita B."/>
            <person name="Kawabe Y."/>
            <person name="Kin K."/>
            <person name="Saito T."/>
            <person name="Gibbs R."/>
            <person name="Kuspa A."/>
            <person name="Muzny D."/>
            <person name="Queller D."/>
            <person name="Richards S."/>
            <person name="Strassman J."/>
            <person name="Sucgang R."/>
            <person name="Worley K."/>
            <person name="Schaap P."/>
        </authorList>
    </citation>
    <scope>NUCLEOTIDE SEQUENCE</scope>
    <source>
        <strain evidence="8">QSvi11</strain>
    </source>
</reference>
<dbReference type="PANTHER" id="PTHR21738:SF0">
    <property type="entry name" value="RIBOSOMAL RNA PROCESSING PROTEIN 36 HOMOLOG"/>
    <property type="match status" value="1"/>
</dbReference>
<dbReference type="AlphaFoldDB" id="A0A8J4PPC3"/>
<evidence type="ECO:0000256" key="5">
    <source>
        <dbReference type="ARBA" id="ARBA00023242"/>
    </source>
</evidence>
<dbReference type="GO" id="GO:0000462">
    <property type="term" value="P:maturation of SSU-rRNA from tricistronic rRNA transcript (SSU-rRNA, 5.8S rRNA, LSU-rRNA)"/>
    <property type="evidence" value="ECO:0007669"/>
    <property type="project" value="TreeGrafter"/>
</dbReference>
<dbReference type="InterPro" id="IPR009292">
    <property type="entry name" value="RRP36"/>
</dbReference>
<dbReference type="Pfam" id="PF06102">
    <property type="entry name" value="RRP36"/>
    <property type="match status" value="1"/>
</dbReference>
<feature type="region of interest" description="Disordered" evidence="7">
    <location>
        <begin position="1"/>
        <end position="64"/>
    </location>
</feature>
<comment type="subcellular location">
    <subcellularLocation>
        <location evidence="1 6">Nucleus</location>
        <location evidence="1 6">Nucleolus</location>
    </subcellularLocation>
</comment>
<comment type="similarity">
    <text evidence="2 6">Belongs to the RRP36 family.</text>
</comment>
<feature type="compositionally biased region" description="Polar residues" evidence="7">
    <location>
        <begin position="92"/>
        <end position="103"/>
    </location>
</feature>
<protein>
    <recommendedName>
        <fullName evidence="6">rRNA biogenesis protein RRP36</fullName>
    </recommendedName>
</protein>
<accession>A0A8J4PPC3</accession>
<feature type="compositionally biased region" description="Acidic residues" evidence="7">
    <location>
        <begin position="14"/>
        <end position="57"/>
    </location>
</feature>
<evidence type="ECO:0000256" key="2">
    <source>
        <dbReference type="ARBA" id="ARBA00009418"/>
    </source>
</evidence>
<evidence type="ECO:0000313" key="8">
    <source>
        <dbReference type="EMBL" id="KAF2071343.1"/>
    </source>
</evidence>
<keyword evidence="3 6" id="KW-0690">Ribosome biogenesis</keyword>
<comment type="subunit">
    <text evidence="6">Associates with 90S and pre-40S pre-ribosomal particles.</text>
</comment>
<gene>
    <name evidence="8" type="ORF">CYY_007341</name>
</gene>
<evidence type="ECO:0000256" key="7">
    <source>
        <dbReference type="SAM" id="MobiDB-lite"/>
    </source>
</evidence>
<evidence type="ECO:0000256" key="3">
    <source>
        <dbReference type="ARBA" id="ARBA00022517"/>
    </source>
</evidence>
<organism evidence="8 9">
    <name type="scientific">Polysphondylium violaceum</name>
    <dbReference type="NCBI Taxonomy" id="133409"/>
    <lineage>
        <taxon>Eukaryota</taxon>
        <taxon>Amoebozoa</taxon>
        <taxon>Evosea</taxon>
        <taxon>Eumycetozoa</taxon>
        <taxon>Dictyostelia</taxon>
        <taxon>Dictyosteliales</taxon>
        <taxon>Dictyosteliaceae</taxon>
        <taxon>Polysphondylium</taxon>
    </lineage>
</organism>
<name>A0A8J4PPC3_9MYCE</name>
<dbReference type="PANTHER" id="PTHR21738">
    <property type="entry name" value="RIBOSOMAL RNA PROCESSING PROTEIN 36 HOMOLOG"/>
    <property type="match status" value="1"/>
</dbReference>
<sequence>MYRSKSNYKKQEEYSDDSQEFDDDEDEEFDDGEEEDENEYDDSEEDEDQDDSDDEEEEIKKQLSNVSFSTLVKLKKKEALKPKAASMVNGGITPQQKRSSANQFKDRSSGGAGETKNRIQEYQIKRENKDAPVEMTAMKPVSRYRQVISGTKKTVRDPRFNNLSGNFDEETFRKRYHFLDDVVKKDIEKLNTIYKGLDDSFDPKEKEKLARIIQSKKSQLQSQQIKDKKRDLKNRLLEKEIESVKKGKAPYHISNKTFKEVELQEKFKQLKETNRLGKFMEGRREKFSHKEKVFLPKRRSHQDD</sequence>
<keyword evidence="9" id="KW-1185">Reference proteome</keyword>
<evidence type="ECO:0000256" key="1">
    <source>
        <dbReference type="ARBA" id="ARBA00004604"/>
    </source>
</evidence>
<comment type="function">
    <text evidence="6">Component of the 90S pre-ribosome involved in the maturation of rRNAs. Required for early cleavages of the pre-RNAs in the 40S ribosomal subunit maturation pathway.</text>
</comment>